<dbReference type="HOGENOM" id="CLU_1722770_0_0_1"/>
<feature type="compositionally biased region" description="Basic and acidic residues" evidence="1">
    <location>
        <begin position="81"/>
        <end position="146"/>
    </location>
</feature>
<dbReference type="VEuPathDB" id="FungiDB:MELLADRAFT_65827"/>
<evidence type="ECO:0000313" key="2">
    <source>
        <dbReference type="EMBL" id="EGG03088.1"/>
    </source>
</evidence>
<feature type="region of interest" description="Disordered" evidence="1">
    <location>
        <begin position="77"/>
        <end position="152"/>
    </location>
</feature>
<evidence type="ECO:0000256" key="1">
    <source>
        <dbReference type="SAM" id="MobiDB-lite"/>
    </source>
</evidence>
<name>F4RWV1_MELLP</name>
<dbReference type="RefSeq" id="XP_007413548.1">
    <property type="nucleotide sequence ID" value="XM_007413486.1"/>
</dbReference>
<dbReference type="GeneID" id="18930506"/>
<dbReference type="Proteomes" id="UP000001072">
    <property type="component" value="Unassembled WGS sequence"/>
</dbReference>
<dbReference type="KEGG" id="mlr:MELLADRAFT_65827"/>
<accession>F4RWV1</accession>
<dbReference type="EMBL" id="GL883126">
    <property type="protein sequence ID" value="EGG03088.1"/>
    <property type="molecule type" value="Genomic_DNA"/>
</dbReference>
<keyword evidence="3" id="KW-1185">Reference proteome</keyword>
<feature type="region of interest" description="Disordered" evidence="1">
    <location>
        <begin position="17"/>
        <end position="41"/>
    </location>
</feature>
<reference evidence="3" key="1">
    <citation type="journal article" date="2011" name="Proc. Natl. Acad. Sci. U.S.A.">
        <title>Obligate biotrophy features unraveled by the genomic analysis of rust fungi.</title>
        <authorList>
            <person name="Duplessis S."/>
            <person name="Cuomo C.A."/>
            <person name="Lin Y.-C."/>
            <person name="Aerts A."/>
            <person name="Tisserant E."/>
            <person name="Veneault-Fourrey C."/>
            <person name="Joly D.L."/>
            <person name="Hacquard S."/>
            <person name="Amselem J."/>
            <person name="Cantarel B.L."/>
            <person name="Chiu R."/>
            <person name="Coutinho P.M."/>
            <person name="Feau N."/>
            <person name="Field M."/>
            <person name="Frey P."/>
            <person name="Gelhaye E."/>
            <person name="Goldberg J."/>
            <person name="Grabherr M.G."/>
            <person name="Kodira C.D."/>
            <person name="Kohler A."/>
            <person name="Kuees U."/>
            <person name="Lindquist E.A."/>
            <person name="Lucas S.M."/>
            <person name="Mago R."/>
            <person name="Mauceli E."/>
            <person name="Morin E."/>
            <person name="Murat C."/>
            <person name="Pangilinan J.L."/>
            <person name="Park R."/>
            <person name="Pearson M."/>
            <person name="Quesneville H."/>
            <person name="Rouhier N."/>
            <person name="Sakthikumar S."/>
            <person name="Salamov A.A."/>
            <person name="Schmutz J."/>
            <person name="Selles B."/>
            <person name="Shapiro H."/>
            <person name="Tanguay P."/>
            <person name="Tuskan G.A."/>
            <person name="Henrissat B."/>
            <person name="Van de Peer Y."/>
            <person name="Rouze P."/>
            <person name="Ellis J.G."/>
            <person name="Dodds P.N."/>
            <person name="Schein J.E."/>
            <person name="Zhong S."/>
            <person name="Hamelin R.C."/>
            <person name="Grigoriev I.V."/>
            <person name="Szabo L.J."/>
            <person name="Martin F."/>
        </authorList>
    </citation>
    <scope>NUCLEOTIDE SEQUENCE [LARGE SCALE GENOMIC DNA]</scope>
    <source>
        <strain evidence="3">98AG31 / pathotype 3-4-7</strain>
    </source>
</reference>
<dbReference type="AlphaFoldDB" id="F4RWV1"/>
<organism evidence="3">
    <name type="scientific">Melampsora larici-populina (strain 98AG31 / pathotype 3-4-7)</name>
    <name type="common">Poplar leaf rust fungus</name>
    <dbReference type="NCBI Taxonomy" id="747676"/>
    <lineage>
        <taxon>Eukaryota</taxon>
        <taxon>Fungi</taxon>
        <taxon>Dikarya</taxon>
        <taxon>Basidiomycota</taxon>
        <taxon>Pucciniomycotina</taxon>
        <taxon>Pucciniomycetes</taxon>
        <taxon>Pucciniales</taxon>
        <taxon>Melampsoraceae</taxon>
        <taxon>Melampsora</taxon>
    </lineage>
</organism>
<dbReference type="InParanoid" id="F4RWV1"/>
<protein>
    <submittedName>
        <fullName evidence="2">Uncharacterized protein</fullName>
    </submittedName>
</protein>
<gene>
    <name evidence="2" type="ORF">MELLADRAFT_65827</name>
</gene>
<evidence type="ECO:0000313" key="3">
    <source>
        <dbReference type="Proteomes" id="UP000001072"/>
    </source>
</evidence>
<sequence length="152" mass="16684">MSPNKIERTASRLNALNTTSGNMAGPSDATTNGTGTQTGNTKETSEQYFAIHLVISNLPEINSINRSILKTLLHLPNYPIDNKEPPSEKGPEDPKKQDNNDASKEKEKSNVNGETEKQNEKSSSKDQLKEDNPEDHSQSKQPDKGKGPGRTR</sequence>
<feature type="compositionally biased region" description="Low complexity" evidence="1">
    <location>
        <begin position="30"/>
        <end position="41"/>
    </location>
</feature>
<proteinExistence type="predicted"/>